<dbReference type="InterPro" id="IPR003439">
    <property type="entry name" value="ABC_transporter-like_ATP-bd"/>
</dbReference>
<keyword evidence="7 9" id="KW-1133">Transmembrane helix</keyword>
<feature type="transmembrane region" description="Helical" evidence="9">
    <location>
        <begin position="87"/>
        <end position="115"/>
    </location>
</feature>
<feature type="transmembrane region" description="Helical" evidence="9">
    <location>
        <begin position="315"/>
        <end position="343"/>
    </location>
</feature>
<dbReference type="InterPro" id="IPR027417">
    <property type="entry name" value="P-loop_NTPase"/>
</dbReference>
<dbReference type="FunFam" id="1.20.1560.10:FF:000026">
    <property type="entry name" value="Multidrug resistance-associated protein lethal(2)03659"/>
    <property type="match status" value="1"/>
</dbReference>
<feature type="transmembrane region" description="Helical" evidence="9">
    <location>
        <begin position="216"/>
        <end position="234"/>
    </location>
</feature>
<dbReference type="RefSeq" id="XP_002111208.1">
    <property type="nucleotide sequence ID" value="XM_002111172.1"/>
</dbReference>
<keyword evidence="5" id="KW-0547">Nucleotide-binding</keyword>
<dbReference type="InterPro" id="IPR036640">
    <property type="entry name" value="ABC1_TM_sf"/>
</dbReference>
<dbReference type="HOGENOM" id="CLU_000604_27_14_1"/>
<evidence type="ECO:0000256" key="4">
    <source>
        <dbReference type="ARBA" id="ARBA00022692"/>
    </source>
</evidence>
<evidence type="ECO:0000256" key="1">
    <source>
        <dbReference type="ARBA" id="ARBA00004141"/>
    </source>
</evidence>
<sequence length="472" mass="53489">MSSDLDKTQINDAHHPYNQAYAFSKYCSFWWLHPLFRIIKQRQLQESDIFPVLHVDSSRKQMDLFERYWSDENPSRDRSRTNNLFKLLIKCYGIPFMGIGIVAFITMSLTVIRPLFVGWLVSYFTPSSQVTAAEAYLYATGLSLVSVLLVLSRQWYFFMTYRFGFRTTVLLSTAIFQKALRLKSSALSRTSIGFIVNLLANDALKMKLAYQFLHMLWIAPFLAITLTALLWQQVGVASLAGLGVLLTLILQQSALVTLLVKFRQKYLKFADKRVRIMNEVISSMRTIKMYAWENSFAKAIRQLRRKEMDRLFSGYAFYALNVASYLLLNTITSFVTIIVYVLMGNTINSSKVFTVYSLLNSLQVALSIGVPEAIRAIIDAKVSFDRIEKHLMLDECKENPGYIQSLESNIGDQLALDNVSASWYNGFSLKDISLTVSHGKLLSIIGPVGGGKTSLLMVLLGELPLSAGTLKY</sequence>
<dbReference type="OrthoDB" id="6500128at2759"/>
<keyword evidence="6" id="KW-0067">ATP-binding</keyword>
<name>B3RTE9_TRIAD</name>
<accession>B3RTE9</accession>
<keyword evidence="3" id="KW-0813">Transport</keyword>
<protein>
    <recommendedName>
        <fullName evidence="10">ABC transmembrane type-1 domain-containing protein</fullName>
    </recommendedName>
</protein>
<gene>
    <name evidence="11" type="ORF">TRIADDRAFT_54941</name>
</gene>
<dbReference type="STRING" id="10228.B3RTE9"/>
<dbReference type="Pfam" id="PF00664">
    <property type="entry name" value="ABC_membrane"/>
    <property type="match status" value="1"/>
</dbReference>
<dbReference type="GO" id="GO:0140359">
    <property type="term" value="F:ABC-type transporter activity"/>
    <property type="evidence" value="ECO:0007669"/>
    <property type="project" value="InterPro"/>
</dbReference>
<dbReference type="GO" id="GO:0016020">
    <property type="term" value="C:membrane"/>
    <property type="evidence" value="ECO:0007669"/>
    <property type="project" value="UniProtKB-SubCell"/>
</dbReference>
<feature type="transmembrane region" description="Helical" evidence="9">
    <location>
        <begin position="135"/>
        <end position="151"/>
    </location>
</feature>
<keyword evidence="12" id="KW-1185">Reference proteome</keyword>
<dbReference type="Gene3D" id="1.20.1560.10">
    <property type="entry name" value="ABC transporter type 1, transmembrane domain"/>
    <property type="match status" value="1"/>
</dbReference>
<evidence type="ECO:0000313" key="11">
    <source>
        <dbReference type="EMBL" id="EDV27212.1"/>
    </source>
</evidence>
<feature type="domain" description="ABC transmembrane type-1" evidence="10">
    <location>
        <begin position="98"/>
        <end position="367"/>
    </location>
</feature>
<evidence type="ECO:0000313" key="12">
    <source>
        <dbReference type="Proteomes" id="UP000009022"/>
    </source>
</evidence>
<dbReference type="KEGG" id="tad:TRIADDRAFT_54941"/>
<proteinExistence type="inferred from homology"/>
<dbReference type="PANTHER" id="PTHR24223:SF456">
    <property type="entry name" value="MULTIDRUG RESISTANCE-ASSOCIATED PROTEIN LETHAL(2)03659"/>
    <property type="match status" value="1"/>
</dbReference>
<dbReference type="CTD" id="6752421"/>
<dbReference type="GO" id="GO:0005524">
    <property type="term" value="F:ATP binding"/>
    <property type="evidence" value="ECO:0007669"/>
    <property type="project" value="UniProtKB-KW"/>
</dbReference>
<evidence type="ECO:0000256" key="5">
    <source>
        <dbReference type="ARBA" id="ARBA00022741"/>
    </source>
</evidence>
<reference evidence="11 12" key="1">
    <citation type="journal article" date="2008" name="Nature">
        <title>The Trichoplax genome and the nature of placozoans.</title>
        <authorList>
            <person name="Srivastava M."/>
            <person name="Begovic E."/>
            <person name="Chapman J."/>
            <person name="Putnam N.H."/>
            <person name="Hellsten U."/>
            <person name="Kawashima T."/>
            <person name="Kuo A."/>
            <person name="Mitros T."/>
            <person name="Salamov A."/>
            <person name="Carpenter M.L."/>
            <person name="Signorovitch A.Y."/>
            <person name="Moreno M.A."/>
            <person name="Kamm K."/>
            <person name="Grimwood J."/>
            <person name="Schmutz J."/>
            <person name="Shapiro H."/>
            <person name="Grigoriev I.V."/>
            <person name="Buss L.W."/>
            <person name="Schierwater B."/>
            <person name="Dellaporta S.L."/>
            <person name="Rokhsar D.S."/>
        </authorList>
    </citation>
    <scope>NUCLEOTIDE SEQUENCE [LARGE SCALE GENOMIC DNA]</scope>
    <source>
        <strain evidence="11 12">Grell-BS-1999</strain>
    </source>
</reference>
<dbReference type="eggNOG" id="KOG0054">
    <property type="taxonomic scope" value="Eukaryota"/>
</dbReference>
<keyword evidence="4 9" id="KW-0812">Transmembrane</keyword>
<dbReference type="PhylomeDB" id="B3RTE9"/>
<dbReference type="Gene3D" id="3.40.50.300">
    <property type="entry name" value="P-loop containing nucleotide triphosphate hydrolases"/>
    <property type="match status" value="1"/>
</dbReference>
<comment type="similarity">
    <text evidence="2">Belongs to the ABC transporter superfamily. ABCC family. Conjugate transporter (TC 3.A.1.208) subfamily.</text>
</comment>
<dbReference type="InterPro" id="IPR050173">
    <property type="entry name" value="ABC_transporter_C-like"/>
</dbReference>
<feature type="transmembrane region" description="Helical" evidence="9">
    <location>
        <begin position="240"/>
        <end position="260"/>
    </location>
</feature>
<dbReference type="OMA" id="CWEKPFE"/>
<dbReference type="Pfam" id="PF00005">
    <property type="entry name" value="ABC_tran"/>
    <property type="match status" value="1"/>
</dbReference>
<dbReference type="AlphaFoldDB" id="B3RTE9"/>
<dbReference type="InterPro" id="IPR011527">
    <property type="entry name" value="ABC1_TM_dom"/>
</dbReference>
<organism evidence="11 12">
    <name type="scientific">Trichoplax adhaerens</name>
    <name type="common">Trichoplax reptans</name>
    <dbReference type="NCBI Taxonomy" id="10228"/>
    <lineage>
        <taxon>Eukaryota</taxon>
        <taxon>Metazoa</taxon>
        <taxon>Placozoa</taxon>
        <taxon>Uniplacotomia</taxon>
        <taxon>Trichoplacea</taxon>
        <taxon>Trichoplacidae</taxon>
        <taxon>Trichoplax</taxon>
    </lineage>
</organism>
<dbReference type="GO" id="GO:0016887">
    <property type="term" value="F:ATP hydrolysis activity"/>
    <property type="evidence" value="ECO:0007669"/>
    <property type="project" value="InterPro"/>
</dbReference>
<keyword evidence="8 9" id="KW-0472">Membrane</keyword>
<dbReference type="PROSITE" id="PS50929">
    <property type="entry name" value="ABC_TM1F"/>
    <property type="match status" value="1"/>
</dbReference>
<dbReference type="InParanoid" id="B3RTE9"/>
<evidence type="ECO:0000256" key="8">
    <source>
        <dbReference type="ARBA" id="ARBA00023136"/>
    </source>
</evidence>
<evidence type="ECO:0000256" key="9">
    <source>
        <dbReference type="SAM" id="Phobius"/>
    </source>
</evidence>
<comment type="subcellular location">
    <subcellularLocation>
        <location evidence="1">Membrane</location>
        <topology evidence="1">Multi-pass membrane protein</topology>
    </subcellularLocation>
</comment>
<evidence type="ECO:0000256" key="7">
    <source>
        <dbReference type="ARBA" id="ARBA00022989"/>
    </source>
</evidence>
<dbReference type="SUPFAM" id="SSF52540">
    <property type="entry name" value="P-loop containing nucleoside triphosphate hydrolases"/>
    <property type="match status" value="1"/>
</dbReference>
<evidence type="ECO:0000259" key="10">
    <source>
        <dbReference type="PROSITE" id="PS50929"/>
    </source>
</evidence>
<dbReference type="SUPFAM" id="SSF90123">
    <property type="entry name" value="ABC transporter transmembrane region"/>
    <property type="match status" value="1"/>
</dbReference>
<evidence type="ECO:0000256" key="3">
    <source>
        <dbReference type="ARBA" id="ARBA00022448"/>
    </source>
</evidence>
<evidence type="ECO:0000256" key="6">
    <source>
        <dbReference type="ARBA" id="ARBA00022840"/>
    </source>
</evidence>
<dbReference type="PANTHER" id="PTHR24223">
    <property type="entry name" value="ATP-BINDING CASSETTE SUB-FAMILY C"/>
    <property type="match status" value="1"/>
</dbReference>
<dbReference type="GeneID" id="6752421"/>
<dbReference type="Proteomes" id="UP000009022">
    <property type="component" value="Unassembled WGS sequence"/>
</dbReference>
<dbReference type="EMBL" id="DS985243">
    <property type="protein sequence ID" value="EDV27212.1"/>
    <property type="molecule type" value="Genomic_DNA"/>
</dbReference>
<evidence type="ECO:0000256" key="2">
    <source>
        <dbReference type="ARBA" id="ARBA00009726"/>
    </source>
</evidence>